<dbReference type="PANTHER" id="PTHR46174">
    <property type="entry name" value="CXXC-TYPE ZINC FINGER PROTEIN 1"/>
    <property type="match status" value="1"/>
</dbReference>
<organism evidence="9 10">
    <name type="scientific">Saccharomyces cerevisiae x Saccharomyces kudriavzevii (strain VIN7)</name>
    <name type="common">Yeast</name>
    <dbReference type="NCBI Taxonomy" id="1095631"/>
    <lineage>
        <taxon>Eukaryota</taxon>
        <taxon>Fungi</taxon>
        <taxon>Dikarya</taxon>
        <taxon>Ascomycota</taxon>
        <taxon>Saccharomycotina</taxon>
        <taxon>Saccharomycetes</taxon>
        <taxon>Saccharomycetales</taxon>
        <taxon>Saccharomycetaceae</taxon>
        <taxon>Saccharomyces</taxon>
    </lineage>
</organism>
<keyword evidence="4" id="KW-0862">Zinc</keyword>
<dbReference type="EMBL" id="AGVY01000382">
    <property type="protein sequence ID" value="EHM99869.1"/>
    <property type="molecule type" value="Genomic_DNA"/>
</dbReference>
<dbReference type="Pfam" id="PF00628">
    <property type="entry name" value="PHD"/>
    <property type="match status" value="1"/>
</dbReference>
<dbReference type="CDD" id="cd16039">
    <property type="entry name" value="PHD_SPP1"/>
    <property type="match status" value="1"/>
</dbReference>
<keyword evidence="10" id="KW-1185">Reference proteome</keyword>
<evidence type="ECO:0000256" key="7">
    <source>
        <dbReference type="SAM" id="MobiDB-lite"/>
    </source>
</evidence>
<evidence type="ECO:0000256" key="6">
    <source>
        <dbReference type="PROSITE-ProRule" id="PRU00146"/>
    </source>
</evidence>
<dbReference type="PROSITE" id="PS50016">
    <property type="entry name" value="ZF_PHD_2"/>
    <property type="match status" value="1"/>
</dbReference>
<dbReference type="GO" id="GO:0048188">
    <property type="term" value="C:Set1C/COMPASS complex"/>
    <property type="evidence" value="ECO:0007669"/>
    <property type="project" value="InterPro"/>
</dbReference>
<dbReference type="InterPro" id="IPR019786">
    <property type="entry name" value="Zinc_finger_PHD-type_CS"/>
</dbReference>
<dbReference type="HOGENOM" id="CLU_045707_0_0_1"/>
<name>H0H1Z4_SACCK</name>
<evidence type="ECO:0000256" key="5">
    <source>
        <dbReference type="ARBA" id="ARBA00023242"/>
    </source>
</evidence>
<evidence type="ECO:0000256" key="2">
    <source>
        <dbReference type="ARBA" id="ARBA00022723"/>
    </source>
</evidence>
<comment type="subcellular location">
    <subcellularLocation>
        <location evidence="1">Nucleus</location>
    </subcellularLocation>
</comment>
<feature type="compositionally biased region" description="Basic residues" evidence="7">
    <location>
        <begin position="245"/>
        <end position="260"/>
    </location>
</feature>
<comment type="caution">
    <text evidence="9">The sequence shown here is derived from an EMBL/GenBank/DDBJ whole genome shotgun (WGS) entry which is preliminary data.</text>
</comment>
<dbReference type="PROSITE" id="PS01359">
    <property type="entry name" value="ZF_PHD_1"/>
    <property type="match status" value="1"/>
</dbReference>
<feature type="region of interest" description="Disordered" evidence="7">
    <location>
        <begin position="232"/>
        <end position="260"/>
    </location>
</feature>
<dbReference type="InterPro" id="IPR013083">
    <property type="entry name" value="Znf_RING/FYVE/PHD"/>
</dbReference>
<gene>
    <name evidence="9" type="ORF">VIN7_10322</name>
</gene>
<dbReference type="Proteomes" id="UP000009009">
    <property type="component" value="Unassembled WGS sequence"/>
</dbReference>
<evidence type="ECO:0000256" key="1">
    <source>
        <dbReference type="ARBA" id="ARBA00004123"/>
    </source>
</evidence>
<dbReference type="GO" id="GO:0008270">
    <property type="term" value="F:zinc ion binding"/>
    <property type="evidence" value="ECO:0007669"/>
    <property type="project" value="UniProtKB-KW"/>
</dbReference>
<keyword evidence="5" id="KW-0539">Nucleus</keyword>
<evidence type="ECO:0000256" key="4">
    <source>
        <dbReference type="ARBA" id="ARBA00022833"/>
    </source>
</evidence>
<dbReference type="PhylomeDB" id="H0H1Z4"/>
<dbReference type="SUPFAM" id="SSF57903">
    <property type="entry name" value="FYVE/PHD zinc finger"/>
    <property type="match status" value="1"/>
</dbReference>
<dbReference type="Gene3D" id="3.30.40.10">
    <property type="entry name" value="Zinc/RING finger domain, C3HC4 (zinc finger)"/>
    <property type="match status" value="1"/>
</dbReference>
<reference evidence="9 10" key="1">
    <citation type="journal article" date="2012" name="FEMS Yeast Res.">
        <title>The genome sequence of the wine yeast VIN7 reveals an allotriploid hybrid genome with Saccharomyces cerevisiae and Saccharomyces kudriavzevii origins.</title>
        <authorList>
            <person name="Borneman A.R."/>
            <person name="Desany B.A."/>
            <person name="Riches D."/>
            <person name="Affourtit J.P."/>
            <person name="Forgan A.H."/>
            <person name="Pretorius I.S."/>
            <person name="Egholm M."/>
            <person name="Chambers P.J."/>
        </authorList>
    </citation>
    <scope>NUCLEOTIDE SEQUENCE [LARGE SCALE GENOMIC DNA]</scope>
    <source>
        <strain evidence="9 10">VIN7</strain>
    </source>
</reference>
<dbReference type="FunFam" id="3.30.40.10:FF:000759">
    <property type="entry name" value="COMPASS component SPP1"/>
    <property type="match status" value="1"/>
</dbReference>
<dbReference type="InterPro" id="IPR037869">
    <property type="entry name" value="Spp1/CFP1"/>
</dbReference>
<dbReference type="OrthoDB" id="436852at2759"/>
<accession>H0H1Z4</accession>
<dbReference type="SMART" id="SM00249">
    <property type="entry name" value="PHD"/>
    <property type="match status" value="1"/>
</dbReference>
<evidence type="ECO:0000313" key="9">
    <source>
        <dbReference type="EMBL" id="EHM99869.1"/>
    </source>
</evidence>
<feature type="domain" description="PHD-type" evidence="8">
    <location>
        <begin position="22"/>
        <end position="72"/>
    </location>
</feature>
<protein>
    <submittedName>
        <fullName evidence="9">Spp1p</fullName>
    </submittedName>
</protein>
<evidence type="ECO:0000259" key="8">
    <source>
        <dbReference type="PROSITE" id="PS50016"/>
    </source>
</evidence>
<dbReference type="PANTHER" id="PTHR46174:SF1">
    <property type="entry name" value="CXXC-TYPE ZINC FINGER PROTEIN 1"/>
    <property type="match status" value="1"/>
</dbReference>
<proteinExistence type="predicted"/>
<dbReference type="GO" id="GO:0045893">
    <property type="term" value="P:positive regulation of DNA-templated transcription"/>
    <property type="evidence" value="ECO:0007669"/>
    <property type="project" value="TreeGrafter"/>
</dbReference>
<sequence>MSLPQWCPPHSNVKINSTTGEDVYCICKKPDYGELMVGCDGCDDWFHFACLHIPGQFKDLVFSFFCPYCQAGITGKNKDAIINGEMSLPKTLWKRKCRISDCYRPCLPDSKYCSEEHGKEFVNDIWTRLKTDEDRATVKQMVQQTEHIDKFKKFGQLDFINNDIVLKNDEEKKTFDQIVVQDPTLMALENDLQEIQEKTLPSFKKKLKLIEVYLGWLDNVYSEILKLDNDIETNGEGDKADTKGTKKRKKKNSDRGRSRRNICGYSPTYESLPCSVEEFVLEMGNNGETTTIRGVCTKLKCNRHLDWVSTNQEQYLQQIDSLESMQERLHHLIQARKKQLNIQYFEQLSRKGV</sequence>
<evidence type="ECO:0000313" key="10">
    <source>
        <dbReference type="Proteomes" id="UP000009009"/>
    </source>
</evidence>
<dbReference type="InterPro" id="IPR011011">
    <property type="entry name" value="Znf_FYVE_PHD"/>
</dbReference>
<dbReference type="InterPro" id="IPR019787">
    <property type="entry name" value="Znf_PHD-finger"/>
</dbReference>
<dbReference type="AlphaFoldDB" id="H0H1Z4"/>
<keyword evidence="3 6" id="KW-0863">Zinc-finger</keyword>
<keyword evidence="2" id="KW-0479">Metal-binding</keyword>
<dbReference type="InterPro" id="IPR001965">
    <property type="entry name" value="Znf_PHD"/>
</dbReference>
<evidence type="ECO:0000256" key="3">
    <source>
        <dbReference type="ARBA" id="ARBA00022771"/>
    </source>
</evidence>